<evidence type="ECO:0000256" key="12">
    <source>
        <dbReference type="ARBA" id="ARBA00022842"/>
    </source>
</evidence>
<evidence type="ECO:0000313" key="24">
    <source>
        <dbReference type="Proteomes" id="UP001629059"/>
    </source>
</evidence>
<comment type="catalytic activity">
    <reaction evidence="19">
        <text>(6R)-5,10-methylenetetrahydrofolyl-(gamma-L-Glu)(n) + L-glutamate + ATP = (6R)-5,10-methylenetetrahydrofolyl-(gamma-L-Glu)(n+1) + ADP + phosphate + H(+)</text>
        <dbReference type="Rhea" id="RHEA:51912"/>
        <dbReference type="Rhea" id="RHEA-COMP:13257"/>
        <dbReference type="Rhea" id="RHEA-COMP:13258"/>
        <dbReference type="ChEBI" id="CHEBI:15378"/>
        <dbReference type="ChEBI" id="CHEBI:29985"/>
        <dbReference type="ChEBI" id="CHEBI:30616"/>
        <dbReference type="ChEBI" id="CHEBI:43474"/>
        <dbReference type="ChEBI" id="CHEBI:136572"/>
        <dbReference type="ChEBI" id="CHEBI:456216"/>
        <dbReference type="EC" id="6.3.2.17"/>
    </reaction>
</comment>
<dbReference type="InterPro" id="IPR036565">
    <property type="entry name" value="Mur-like_cat_sf"/>
</dbReference>
<evidence type="ECO:0000256" key="7">
    <source>
        <dbReference type="ARBA" id="ARBA00019357"/>
    </source>
</evidence>
<dbReference type="PANTHER" id="PTHR11136">
    <property type="entry name" value="FOLYLPOLYGLUTAMATE SYNTHASE-RELATED"/>
    <property type="match status" value="1"/>
</dbReference>
<dbReference type="InterPro" id="IPR001645">
    <property type="entry name" value="Folylpolyglutamate_synth"/>
</dbReference>
<evidence type="ECO:0000256" key="5">
    <source>
        <dbReference type="ARBA" id="ARBA00013023"/>
    </source>
</evidence>
<evidence type="ECO:0000256" key="6">
    <source>
        <dbReference type="ARBA" id="ARBA00013025"/>
    </source>
</evidence>
<evidence type="ECO:0000256" key="14">
    <source>
        <dbReference type="ARBA" id="ARBA00030048"/>
    </source>
</evidence>
<keyword evidence="13" id="KW-0289">Folate biosynthesis</keyword>
<accession>A0ABW8Y9I2</accession>
<evidence type="ECO:0000256" key="9">
    <source>
        <dbReference type="ARBA" id="ARBA00022723"/>
    </source>
</evidence>
<evidence type="ECO:0000313" key="23">
    <source>
        <dbReference type="EMBL" id="MFL9836648.1"/>
    </source>
</evidence>
<evidence type="ECO:0000256" key="20">
    <source>
        <dbReference type="ARBA" id="ARBA00049161"/>
    </source>
</evidence>
<comment type="catalytic activity">
    <reaction evidence="18">
        <text>10-formyltetrahydrofolyl-(gamma-L-Glu)(n) + L-glutamate + ATP = 10-formyltetrahydrofolyl-(gamma-L-Glu)(n+1) + ADP + phosphate + H(+)</text>
        <dbReference type="Rhea" id="RHEA:51904"/>
        <dbReference type="Rhea" id="RHEA-COMP:13088"/>
        <dbReference type="Rhea" id="RHEA-COMP:14300"/>
        <dbReference type="ChEBI" id="CHEBI:15378"/>
        <dbReference type="ChEBI" id="CHEBI:29985"/>
        <dbReference type="ChEBI" id="CHEBI:30616"/>
        <dbReference type="ChEBI" id="CHEBI:43474"/>
        <dbReference type="ChEBI" id="CHEBI:134413"/>
        <dbReference type="ChEBI" id="CHEBI:456216"/>
        <dbReference type="EC" id="6.3.2.17"/>
    </reaction>
</comment>
<evidence type="ECO:0000256" key="17">
    <source>
        <dbReference type="ARBA" id="ARBA00047493"/>
    </source>
</evidence>
<comment type="similarity">
    <text evidence="4">Belongs to the folylpolyglutamate synthase family.</text>
</comment>
<feature type="domain" description="Mur ligase central" evidence="22">
    <location>
        <begin position="51"/>
        <end position="227"/>
    </location>
</feature>
<dbReference type="Pfam" id="PF02875">
    <property type="entry name" value="Mur_ligase_C"/>
    <property type="match status" value="1"/>
</dbReference>
<evidence type="ECO:0000256" key="18">
    <source>
        <dbReference type="ARBA" id="ARBA00047808"/>
    </source>
</evidence>
<gene>
    <name evidence="23" type="ORF">ABS768_04010</name>
</gene>
<evidence type="ECO:0000256" key="3">
    <source>
        <dbReference type="ARBA" id="ARBA00005150"/>
    </source>
</evidence>
<evidence type="ECO:0000259" key="22">
    <source>
        <dbReference type="Pfam" id="PF08245"/>
    </source>
</evidence>
<feature type="domain" description="Mur ligase C-terminal" evidence="21">
    <location>
        <begin position="279"/>
        <end position="396"/>
    </location>
</feature>
<dbReference type="Pfam" id="PF08245">
    <property type="entry name" value="Mur_ligase_M"/>
    <property type="match status" value="1"/>
</dbReference>
<evidence type="ECO:0000256" key="4">
    <source>
        <dbReference type="ARBA" id="ARBA00008276"/>
    </source>
</evidence>
<keyword evidence="12" id="KW-0460">Magnesium</keyword>
<evidence type="ECO:0000256" key="16">
    <source>
        <dbReference type="ARBA" id="ARBA00032510"/>
    </source>
</evidence>
<organism evidence="23 24">
    <name type="scientific">Flavobacterium rhizophilum</name>
    <dbReference type="NCBI Taxonomy" id="3163296"/>
    <lineage>
        <taxon>Bacteria</taxon>
        <taxon>Pseudomonadati</taxon>
        <taxon>Bacteroidota</taxon>
        <taxon>Flavobacteriia</taxon>
        <taxon>Flavobacteriales</taxon>
        <taxon>Flavobacteriaceae</taxon>
        <taxon>Flavobacterium</taxon>
    </lineage>
</organism>
<dbReference type="PANTHER" id="PTHR11136:SF0">
    <property type="entry name" value="DIHYDROFOLATE SYNTHETASE-RELATED"/>
    <property type="match status" value="1"/>
</dbReference>
<comment type="pathway">
    <text evidence="3">Cofactor biosynthesis; tetrahydrofolylpolyglutamate biosynthesis.</text>
</comment>
<dbReference type="Gene3D" id="3.40.1190.10">
    <property type="entry name" value="Mur-like, catalytic domain"/>
    <property type="match status" value="1"/>
</dbReference>
<evidence type="ECO:0000259" key="21">
    <source>
        <dbReference type="Pfam" id="PF02875"/>
    </source>
</evidence>
<keyword evidence="9" id="KW-0479">Metal-binding</keyword>
<dbReference type="NCBIfam" id="TIGR01499">
    <property type="entry name" value="folC"/>
    <property type="match status" value="1"/>
</dbReference>
<dbReference type="PROSITE" id="PS01012">
    <property type="entry name" value="FOLYLPOLYGLU_SYNT_2"/>
    <property type="match status" value="1"/>
</dbReference>
<dbReference type="InterPro" id="IPR013221">
    <property type="entry name" value="Mur_ligase_cen"/>
</dbReference>
<evidence type="ECO:0000256" key="1">
    <source>
        <dbReference type="ARBA" id="ARBA00002714"/>
    </source>
</evidence>
<protein>
    <recommendedName>
        <fullName evidence="7">Dihydrofolate synthase/folylpolyglutamate synthase</fullName>
        <ecNumber evidence="5">6.3.2.12</ecNumber>
        <ecNumber evidence="6">6.3.2.17</ecNumber>
    </recommendedName>
    <alternativeName>
        <fullName evidence="16">Folylpoly-gamma-glutamate synthetase-dihydrofolate synthetase</fullName>
    </alternativeName>
    <alternativeName>
        <fullName evidence="14">Folylpolyglutamate synthetase</fullName>
    </alternativeName>
    <alternativeName>
        <fullName evidence="15">Tetrahydrofolylpolyglutamate synthase</fullName>
    </alternativeName>
</protein>
<keyword evidence="10" id="KW-0547">Nucleotide-binding</keyword>
<dbReference type="EMBL" id="JBELQB010000002">
    <property type="protein sequence ID" value="MFL9836648.1"/>
    <property type="molecule type" value="Genomic_DNA"/>
</dbReference>
<dbReference type="SUPFAM" id="SSF53244">
    <property type="entry name" value="MurD-like peptide ligases, peptide-binding domain"/>
    <property type="match status" value="1"/>
</dbReference>
<sequence length="404" mass="45601">MTYQETIEWMFKQLPMYQTQGASAFKKDLTNTLLLAKHLNNPENGFKSVHVAGTNGKGSVSNMLASILQEAGYKVGLYTSPHLKDFRERIKINGQDISKEFVMDFMDKNKPFFEASQLSFFEMTVGLAFDYFTKERVDVAIIETGMGGRLDSTNIVTPLVSVITNIGFDHIQFLGDTLEKIAFEKAGIIKNNVPVVIGEYTPETKTVFENKAKEMQSDIIFALDEDFPVYDSDLTGDYQKQNRKTVLATVNVLKHYFDINEEALVNGLLNVVKNTGFMGRWQVIHQNPTAFCDSAHNSHGLKIVLNQIAQQKFKDLRIVFGVVNDKDLTEILPLMPKNAIYYFCKPNVMRGLDAKILQERFLDYDLKGEVYSSVTDAYKNALTDADKTDFIYVGGSTFVVAEIL</sequence>
<dbReference type="SUPFAM" id="SSF53623">
    <property type="entry name" value="MurD-like peptide ligases, catalytic domain"/>
    <property type="match status" value="1"/>
</dbReference>
<comment type="catalytic activity">
    <reaction evidence="17">
        <text>(6S)-5,6,7,8-tetrahydrofolyl-(gamma-L-Glu)(n) + L-glutamate + ATP = (6S)-5,6,7,8-tetrahydrofolyl-(gamma-L-Glu)(n+1) + ADP + phosphate + H(+)</text>
        <dbReference type="Rhea" id="RHEA:10580"/>
        <dbReference type="Rhea" id="RHEA-COMP:14738"/>
        <dbReference type="Rhea" id="RHEA-COMP:14740"/>
        <dbReference type="ChEBI" id="CHEBI:15378"/>
        <dbReference type="ChEBI" id="CHEBI:29985"/>
        <dbReference type="ChEBI" id="CHEBI:30616"/>
        <dbReference type="ChEBI" id="CHEBI:43474"/>
        <dbReference type="ChEBI" id="CHEBI:141005"/>
        <dbReference type="ChEBI" id="CHEBI:456216"/>
        <dbReference type="EC" id="6.3.2.17"/>
    </reaction>
</comment>
<keyword evidence="8 23" id="KW-0436">Ligase</keyword>
<reference evidence="23 24" key="1">
    <citation type="submission" date="2024-06" db="EMBL/GenBank/DDBJ databases">
        <authorList>
            <person name="Kaempfer P."/>
            <person name="Viver T."/>
        </authorList>
    </citation>
    <scope>NUCLEOTIDE SEQUENCE [LARGE SCALE GENOMIC DNA]</scope>
    <source>
        <strain evidence="23 24">ST-75</strain>
    </source>
</reference>
<evidence type="ECO:0000256" key="10">
    <source>
        <dbReference type="ARBA" id="ARBA00022741"/>
    </source>
</evidence>
<evidence type="ECO:0000256" key="19">
    <source>
        <dbReference type="ARBA" id="ARBA00049035"/>
    </source>
</evidence>
<dbReference type="EC" id="6.3.2.17" evidence="6"/>
<evidence type="ECO:0000256" key="13">
    <source>
        <dbReference type="ARBA" id="ARBA00022909"/>
    </source>
</evidence>
<comment type="caution">
    <text evidence="23">The sequence shown here is derived from an EMBL/GenBank/DDBJ whole genome shotgun (WGS) entry which is preliminary data.</text>
</comment>
<name>A0ABW8Y9I2_9FLAO</name>
<dbReference type="RefSeq" id="WP_408073692.1">
    <property type="nucleotide sequence ID" value="NZ_JBELQB010000002.1"/>
</dbReference>
<keyword evidence="11" id="KW-0067">ATP-binding</keyword>
<keyword evidence="24" id="KW-1185">Reference proteome</keyword>
<dbReference type="InterPro" id="IPR018109">
    <property type="entry name" value="Folylpolyglutamate_synth_CS"/>
</dbReference>
<evidence type="ECO:0000256" key="15">
    <source>
        <dbReference type="ARBA" id="ARBA00030592"/>
    </source>
</evidence>
<evidence type="ECO:0000256" key="2">
    <source>
        <dbReference type="ARBA" id="ARBA00004799"/>
    </source>
</evidence>
<dbReference type="InterPro" id="IPR004101">
    <property type="entry name" value="Mur_ligase_C"/>
</dbReference>
<dbReference type="PIRSF" id="PIRSF001563">
    <property type="entry name" value="Folylpolyglu_synth"/>
    <property type="match status" value="1"/>
</dbReference>
<comment type="function">
    <text evidence="1">Functions in two distinct reactions of the de novo folate biosynthetic pathway. Catalyzes the addition of a glutamate residue to dihydropteroate (7,8-dihydropteroate or H2Pte) to form dihydrofolate (7,8-dihydrofolate monoglutamate or H2Pte-Glu). Also catalyzes successive additions of L-glutamate to tetrahydrofolate or 10-formyltetrahydrofolate or 5,10-methylenetetrahydrofolate, leading to folylpolyglutamate derivatives.</text>
</comment>
<proteinExistence type="inferred from homology"/>
<comment type="catalytic activity">
    <reaction evidence="20">
        <text>7,8-dihydropteroate + L-glutamate + ATP = 7,8-dihydrofolate + ADP + phosphate + H(+)</text>
        <dbReference type="Rhea" id="RHEA:23584"/>
        <dbReference type="ChEBI" id="CHEBI:15378"/>
        <dbReference type="ChEBI" id="CHEBI:17839"/>
        <dbReference type="ChEBI" id="CHEBI:29985"/>
        <dbReference type="ChEBI" id="CHEBI:30616"/>
        <dbReference type="ChEBI" id="CHEBI:43474"/>
        <dbReference type="ChEBI" id="CHEBI:57451"/>
        <dbReference type="ChEBI" id="CHEBI:456216"/>
        <dbReference type="EC" id="6.3.2.12"/>
    </reaction>
</comment>
<comment type="pathway">
    <text evidence="2">Cofactor biosynthesis; tetrahydrofolate biosynthesis; 7,8-dihydrofolate from 2-amino-4-hydroxy-6-hydroxymethyl-7,8-dihydropteridine diphosphate and 4-aminobenzoate: step 2/2.</text>
</comment>
<dbReference type="PROSITE" id="PS01011">
    <property type="entry name" value="FOLYLPOLYGLU_SYNT_1"/>
    <property type="match status" value="1"/>
</dbReference>
<dbReference type="GO" id="GO:0016874">
    <property type="term" value="F:ligase activity"/>
    <property type="evidence" value="ECO:0007669"/>
    <property type="project" value="UniProtKB-KW"/>
</dbReference>
<dbReference type="InterPro" id="IPR036615">
    <property type="entry name" value="Mur_ligase_C_dom_sf"/>
</dbReference>
<dbReference type="Proteomes" id="UP001629059">
    <property type="component" value="Unassembled WGS sequence"/>
</dbReference>
<evidence type="ECO:0000256" key="11">
    <source>
        <dbReference type="ARBA" id="ARBA00022840"/>
    </source>
</evidence>
<evidence type="ECO:0000256" key="8">
    <source>
        <dbReference type="ARBA" id="ARBA00022598"/>
    </source>
</evidence>
<dbReference type="Gene3D" id="3.90.190.20">
    <property type="entry name" value="Mur ligase, C-terminal domain"/>
    <property type="match status" value="1"/>
</dbReference>
<dbReference type="EC" id="6.3.2.12" evidence="5"/>